<evidence type="ECO:0000256" key="3">
    <source>
        <dbReference type="ARBA" id="ARBA00009184"/>
    </source>
</evidence>
<comment type="pathway">
    <text evidence="2">Amino-acid biosynthesis; L-serine biosynthesis; L-serine from 3-phospho-D-glycerate: step 3/3.</text>
</comment>
<dbReference type="GO" id="GO:0005737">
    <property type="term" value="C:cytoplasm"/>
    <property type="evidence" value="ECO:0007669"/>
    <property type="project" value="TreeGrafter"/>
</dbReference>
<name>A0A1M5QV51_9FIRM</name>
<dbReference type="InterPro" id="IPR036412">
    <property type="entry name" value="HAD-like_sf"/>
</dbReference>
<evidence type="ECO:0000313" key="13">
    <source>
        <dbReference type="Proteomes" id="UP000184032"/>
    </source>
</evidence>
<dbReference type="EMBL" id="FQXI01000003">
    <property type="protein sequence ID" value="SHH18034.1"/>
    <property type="molecule type" value="Genomic_DNA"/>
</dbReference>
<dbReference type="AlphaFoldDB" id="A0A1M5QV51"/>
<dbReference type="RefSeq" id="WP_073183899.1">
    <property type="nucleotide sequence ID" value="NZ_FQXI01000003.1"/>
</dbReference>
<dbReference type="GO" id="GO:0036424">
    <property type="term" value="F:L-phosphoserine phosphatase activity"/>
    <property type="evidence" value="ECO:0007669"/>
    <property type="project" value="TreeGrafter"/>
</dbReference>
<dbReference type="OrthoDB" id="1633110at2"/>
<sequence length="362" mass="42760">MLKQRGWTDKNYSTLKKMIAEYRLENFNSKWEKNYVVSDWDNTTIIFDIEEAVFMYQLLNLKYNMKLEEFLYVVKKDIDVKPEELDKINSIVDEIGEDYKYILEELKIKTLEEVKESCVYESFVVKMVYIYVEVATEMSYKMQCYRILYLFYNMSEDEVRVLSREAIDYWMNESIGRIEFKTVLRNGETLEFTHRVGIRNVPEKIELFSELRKNNIDVYICTSSSQIVIEEFAIGNYGYGFSSGEIFGLNLLKGEEERFLAEVDEREIAIILEGKAEILKKLERHYKKPPLLYIGDSDGDYYALTYSGLKFGLIINRDGGDLIFNLKKEVTMENYRGETKYLLQGRDEKNAKFINSENSINI</sequence>
<gene>
    <name evidence="12" type="ORF">SAMN02745245_00756</name>
</gene>
<keyword evidence="5" id="KW-0028">Amino-acid biosynthesis</keyword>
<evidence type="ECO:0000256" key="6">
    <source>
        <dbReference type="ARBA" id="ARBA00022723"/>
    </source>
</evidence>
<evidence type="ECO:0000256" key="8">
    <source>
        <dbReference type="ARBA" id="ARBA00022842"/>
    </source>
</evidence>
<dbReference type="PANTHER" id="PTHR43344">
    <property type="entry name" value="PHOSPHOSERINE PHOSPHATASE"/>
    <property type="match status" value="1"/>
</dbReference>
<dbReference type="GO" id="GO:0006564">
    <property type="term" value="P:L-serine biosynthetic process"/>
    <property type="evidence" value="ECO:0007669"/>
    <property type="project" value="UniProtKB-KW"/>
</dbReference>
<evidence type="ECO:0000256" key="4">
    <source>
        <dbReference type="ARBA" id="ARBA00012640"/>
    </source>
</evidence>
<dbReference type="InterPro" id="IPR050582">
    <property type="entry name" value="HAD-like_SerB"/>
</dbReference>
<evidence type="ECO:0000256" key="2">
    <source>
        <dbReference type="ARBA" id="ARBA00005135"/>
    </source>
</evidence>
<dbReference type="GO" id="GO:0000287">
    <property type="term" value="F:magnesium ion binding"/>
    <property type="evidence" value="ECO:0007669"/>
    <property type="project" value="TreeGrafter"/>
</dbReference>
<keyword evidence="9" id="KW-0718">Serine biosynthesis</keyword>
<protein>
    <recommendedName>
        <fullName evidence="4">phosphoserine phosphatase</fullName>
        <ecNumber evidence="4">3.1.3.3</ecNumber>
    </recommendedName>
</protein>
<dbReference type="EC" id="3.1.3.3" evidence="4"/>
<comment type="cofactor">
    <cofactor evidence="1">
        <name>Mg(2+)</name>
        <dbReference type="ChEBI" id="CHEBI:18420"/>
    </cofactor>
</comment>
<evidence type="ECO:0000256" key="1">
    <source>
        <dbReference type="ARBA" id="ARBA00001946"/>
    </source>
</evidence>
<evidence type="ECO:0000313" key="12">
    <source>
        <dbReference type="EMBL" id="SHH18034.1"/>
    </source>
</evidence>
<evidence type="ECO:0000256" key="5">
    <source>
        <dbReference type="ARBA" id="ARBA00022605"/>
    </source>
</evidence>
<dbReference type="CDD" id="cd01427">
    <property type="entry name" value="HAD_like"/>
    <property type="match status" value="1"/>
</dbReference>
<evidence type="ECO:0000256" key="10">
    <source>
        <dbReference type="ARBA" id="ARBA00048138"/>
    </source>
</evidence>
<proteinExistence type="inferred from homology"/>
<keyword evidence="8" id="KW-0460">Magnesium</keyword>
<organism evidence="12 13">
    <name type="scientific">Anaerosphaera aminiphila DSM 21120</name>
    <dbReference type="NCBI Taxonomy" id="1120995"/>
    <lineage>
        <taxon>Bacteria</taxon>
        <taxon>Bacillati</taxon>
        <taxon>Bacillota</taxon>
        <taxon>Tissierellia</taxon>
        <taxon>Tissierellales</taxon>
        <taxon>Peptoniphilaceae</taxon>
        <taxon>Anaerosphaera</taxon>
    </lineage>
</organism>
<evidence type="ECO:0000256" key="7">
    <source>
        <dbReference type="ARBA" id="ARBA00022801"/>
    </source>
</evidence>
<evidence type="ECO:0000256" key="11">
    <source>
        <dbReference type="ARBA" id="ARBA00048523"/>
    </source>
</evidence>
<reference evidence="12 13" key="1">
    <citation type="submission" date="2016-11" db="EMBL/GenBank/DDBJ databases">
        <authorList>
            <person name="Jaros S."/>
            <person name="Januszkiewicz K."/>
            <person name="Wedrychowicz H."/>
        </authorList>
    </citation>
    <scope>NUCLEOTIDE SEQUENCE [LARGE SCALE GENOMIC DNA]</scope>
    <source>
        <strain evidence="12 13">DSM 21120</strain>
    </source>
</reference>
<comment type="catalytic activity">
    <reaction evidence="11">
        <text>O-phospho-D-serine + H2O = D-serine + phosphate</text>
        <dbReference type="Rhea" id="RHEA:24873"/>
        <dbReference type="ChEBI" id="CHEBI:15377"/>
        <dbReference type="ChEBI" id="CHEBI:35247"/>
        <dbReference type="ChEBI" id="CHEBI:43474"/>
        <dbReference type="ChEBI" id="CHEBI:58680"/>
        <dbReference type="EC" id="3.1.3.3"/>
    </reaction>
</comment>
<comment type="catalytic activity">
    <reaction evidence="10">
        <text>O-phospho-L-serine + H2O = L-serine + phosphate</text>
        <dbReference type="Rhea" id="RHEA:21208"/>
        <dbReference type="ChEBI" id="CHEBI:15377"/>
        <dbReference type="ChEBI" id="CHEBI:33384"/>
        <dbReference type="ChEBI" id="CHEBI:43474"/>
        <dbReference type="ChEBI" id="CHEBI:57524"/>
        <dbReference type="EC" id="3.1.3.3"/>
    </reaction>
</comment>
<keyword evidence="7" id="KW-0378">Hydrolase</keyword>
<dbReference type="Gene3D" id="1.20.1440.320">
    <property type="match status" value="1"/>
</dbReference>
<dbReference type="PANTHER" id="PTHR43344:SF2">
    <property type="entry name" value="PHOSPHOSERINE PHOSPHATASE"/>
    <property type="match status" value="1"/>
</dbReference>
<comment type="similarity">
    <text evidence="3">Belongs to the HAD-like hydrolase superfamily. SerB family.</text>
</comment>
<dbReference type="InterPro" id="IPR023214">
    <property type="entry name" value="HAD_sf"/>
</dbReference>
<dbReference type="SUPFAM" id="SSF56784">
    <property type="entry name" value="HAD-like"/>
    <property type="match status" value="1"/>
</dbReference>
<dbReference type="STRING" id="1120995.SAMN02745245_00756"/>
<dbReference type="Gene3D" id="3.40.50.1000">
    <property type="entry name" value="HAD superfamily/HAD-like"/>
    <property type="match status" value="1"/>
</dbReference>
<accession>A0A1M5QV51</accession>
<keyword evidence="6" id="KW-0479">Metal-binding</keyword>
<evidence type="ECO:0000256" key="9">
    <source>
        <dbReference type="ARBA" id="ARBA00023299"/>
    </source>
</evidence>
<keyword evidence="13" id="KW-1185">Reference proteome</keyword>
<dbReference type="Proteomes" id="UP000184032">
    <property type="component" value="Unassembled WGS sequence"/>
</dbReference>